<dbReference type="Gene3D" id="3.40.50.1820">
    <property type="entry name" value="alpha/beta hydrolase"/>
    <property type="match status" value="1"/>
</dbReference>
<dbReference type="PANTHER" id="PTHR22946">
    <property type="entry name" value="DIENELACTONE HYDROLASE DOMAIN-CONTAINING PROTEIN-RELATED"/>
    <property type="match status" value="1"/>
</dbReference>
<proteinExistence type="predicted"/>
<dbReference type="GO" id="GO:0016787">
    <property type="term" value="F:hydrolase activity"/>
    <property type="evidence" value="ECO:0007669"/>
    <property type="project" value="UniProtKB-KW"/>
</dbReference>
<dbReference type="InterPro" id="IPR050261">
    <property type="entry name" value="FrsA_esterase"/>
</dbReference>
<comment type="caution">
    <text evidence="2">The sequence shown here is derived from an EMBL/GenBank/DDBJ whole genome shotgun (WGS) entry which is preliminary data.</text>
</comment>
<evidence type="ECO:0000313" key="3">
    <source>
        <dbReference type="Proteomes" id="UP001157910"/>
    </source>
</evidence>
<keyword evidence="3" id="KW-1185">Reference proteome</keyword>
<dbReference type="Proteomes" id="UP001157910">
    <property type="component" value="Unassembled WGS sequence"/>
</dbReference>
<organism evidence="2 3">
    <name type="scientific">Novosphingobium panipatense</name>
    <dbReference type="NCBI Taxonomy" id="428991"/>
    <lineage>
        <taxon>Bacteria</taxon>
        <taxon>Pseudomonadati</taxon>
        <taxon>Pseudomonadota</taxon>
        <taxon>Alphaproteobacteria</taxon>
        <taxon>Sphingomonadales</taxon>
        <taxon>Sphingomonadaceae</taxon>
        <taxon>Novosphingobium</taxon>
    </lineage>
</organism>
<dbReference type="InterPro" id="IPR029058">
    <property type="entry name" value="AB_hydrolase_fold"/>
</dbReference>
<keyword evidence="2" id="KW-0378">Hydrolase</keyword>
<protein>
    <submittedName>
        <fullName evidence="2">Dienelactone hydrolase</fullName>
    </submittedName>
</protein>
<gene>
    <name evidence="2" type="ORF">SAMN06296065_11438</name>
</gene>
<dbReference type="Pfam" id="PF01738">
    <property type="entry name" value="DLH"/>
    <property type="match status" value="1"/>
</dbReference>
<reference evidence="2 3" key="1">
    <citation type="submission" date="2017-05" db="EMBL/GenBank/DDBJ databases">
        <authorList>
            <person name="Varghese N."/>
            <person name="Submissions S."/>
        </authorList>
    </citation>
    <scope>NUCLEOTIDE SEQUENCE [LARGE SCALE GENOMIC DNA]</scope>
    <source>
        <strain evidence="2 3">SM16</strain>
    </source>
</reference>
<evidence type="ECO:0000313" key="2">
    <source>
        <dbReference type="EMBL" id="SMP80451.1"/>
    </source>
</evidence>
<name>A0ABY1QTF3_9SPHN</name>
<dbReference type="EMBL" id="FXUI01000014">
    <property type="protein sequence ID" value="SMP80451.1"/>
    <property type="molecule type" value="Genomic_DNA"/>
</dbReference>
<sequence>MMTDARAFDYSHDGATFKGQLAVPEGSGPHPAILVIHNARGLGPGPIKRAQALAREGYVALASDLYGDGAFYDDPRQANASLAPLFHEPARLRAKIVAAFETLRGLPQVDAERVGAIGFCFGGMCALELARSGAPARGVVSFHGLLNTHARAKAGEVQAKLLILTGERDPYAPSGDVEALRDELRHAGADHHITIYSEGWHAFSDDEAAEMEQVPGVRYDPLIDRLAWAQTLAFLEATVKENV</sequence>
<dbReference type="SUPFAM" id="SSF53474">
    <property type="entry name" value="alpha/beta-Hydrolases"/>
    <property type="match status" value="1"/>
</dbReference>
<feature type="domain" description="Dienelactone hydrolase" evidence="1">
    <location>
        <begin position="17"/>
        <end position="237"/>
    </location>
</feature>
<dbReference type="InterPro" id="IPR002925">
    <property type="entry name" value="Dienelactn_hydro"/>
</dbReference>
<dbReference type="PANTHER" id="PTHR22946:SF0">
    <property type="entry name" value="DIENELACTONE HYDROLASE DOMAIN-CONTAINING PROTEIN"/>
    <property type="match status" value="1"/>
</dbReference>
<accession>A0ABY1QTF3</accession>
<evidence type="ECO:0000259" key="1">
    <source>
        <dbReference type="Pfam" id="PF01738"/>
    </source>
</evidence>